<dbReference type="AlphaFoldDB" id="A0A5C6UY51"/>
<dbReference type="EMBL" id="VORB01000014">
    <property type="protein sequence ID" value="TXC75575.1"/>
    <property type="molecule type" value="Genomic_DNA"/>
</dbReference>
<accession>A0A5C6UY51</accession>
<evidence type="ECO:0000313" key="2">
    <source>
        <dbReference type="EMBL" id="TXC75575.1"/>
    </source>
</evidence>
<feature type="chain" id="PRO_5022828108" evidence="1">
    <location>
        <begin position="20"/>
        <end position="241"/>
    </location>
</feature>
<keyword evidence="1" id="KW-0732">Signal</keyword>
<protein>
    <submittedName>
        <fullName evidence="2">PorT family protein</fullName>
    </submittedName>
</protein>
<dbReference type="OrthoDB" id="1467314at2"/>
<dbReference type="RefSeq" id="WP_147015454.1">
    <property type="nucleotide sequence ID" value="NZ_VORB01000014.1"/>
</dbReference>
<proteinExistence type="predicted"/>
<reference evidence="2 3" key="1">
    <citation type="submission" date="2019-08" db="EMBL/GenBank/DDBJ databases">
        <title>Genome of Luteibaculum oceani JCM 18817.</title>
        <authorList>
            <person name="Bowman J.P."/>
        </authorList>
    </citation>
    <scope>NUCLEOTIDE SEQUENCE [LARGE SCALE GENOMIC DNA]</scope>
    <source>
        <strain evidence="2 3">JCM 18817</strain>
    </source>
</reference>
<dbReference type="Proteomes" id="UP000321168">
    <property type="component" value="Unassembled WGS sequence"/>
</dbReference>
<name>A0A5C6UY51_9FLAO</name>
<keyword evidence="3" id="KW-1185">Reference proteome</keyword>
<evidence type="ECO:0000256" key="1">
    <source>
        <dbReference type="SAM" id="SignalP"/>
    </source>
</evidence>
<organism evidence="2 3">
    <name type="scientific">Luteibaculum oceani</name>
    <dbReference type="NCBI Taxonomy" id="1294296"/>
    <lineage>
        <taxon>Bacteria</taxon>
        <taxon>Pseudomonadati</taxon>
        <taxon>Bacteroidota</taxon>
        <taxon>Flavobacteriia</taxon>
        <taxon>Flavobacteriales</taxon>
        <taxon>Luteibaculaceae</taxon>
        <taxon>Luteibaculum</taxon>
    </lineage>
</organism>
<feature type="signal peptide" evidence="1">
    <location>
        <begin position="1"/>
        <end position="19"/>
    </location>
</feature>
<sequence length="241" mass="27185">MKLRILLFSLLLIPNLILAQKPDQLTFFGIEYKPIFSSRFFTTGPQLGFEDSLSYSVTNYSGSSFGMVIRHNFYGKFSFETGINIITRNYSLELSEDTSNFFVQDTFKLVSYEIPLLGLVYVQSGERSFINAGGGLSVNFLPSELTSGKPELYQQLTRRNAWVSASLLAQLGFEYRTKESGIFYIGASYHLPFRALASSRAVRIKEGNQPRVSADLNGRFLTMSLRYFFGPSPEEKTASQL</sequence>
<comment type="caution">
    <text evidence="2">The sequence shown here is derived from an EMBL/GenBank/DDBJ whole genome shotgun (WGS) entry which is preliminary data.</text>
</comment>
<gene>
    <name evidence="2" type="ORF">FRX97_11930</name>
</gene>
<evidence type="ECO:0000313" key="3">
    <source>
        <dbReference type="Proteomes" id="UP000321168"/>
    </source>
</evidence>